<dbReference type="Gene3D" id="3.20.20.60">
    <property type="entry name" value="Phosphoenolpyruvate-binding domains"/>
    <property type="match status" value="2"/>
</dbReference>
<dbReference type="RefSeq" id="WP_090666752.1">
    <property type="nucleotide sequence ID" value="NZ_FOUF01000005.1"/>
</dbReference>
<keyword evidence="10" id="KW-0324">Glycolysis</keyword>
<dbReference type="STRING" id="52442.SAMN05421880_10593"/>
<keyword evidence="15" id="KW-1185">Reference proteome</keyword>
<dbReference type="GO" id="GO:0030955">
    <property type="term" value="F:potassium ion binding"/>
    <property type="evidence" value="ECO:0007669"/>
    <property type="project" value="InterPro"/>
</dbReference>
<dbReference type="EMBL" id="FOUF01000005">
    <property type="protein sequence ID" value="SFM06693.1"/>
    <property type="molecule type" value="Genomic_DNA"/>
</dbReference>
<dbReference type="SUPFAM" id="SSF50800">
    <property type="entry name" value="PK beta-barrel domain-like"/>
    <property type="match status" value="1"/>
</dbReference>
<dbReference type="PANTHER" id="PTHR11817">
    <property type="entry name" value="PYRUVATE KINASE"/>
    <property type="match status" value="1"/>
</dbReference>
<dbReference type="InterPro" id="IPR040442">
    <property type="entry name" value="Pyrv_kinase-like_dom_sf"/>
</dbReference>
<evidence type="ECO:0000259" key="13">
    <source>
        <dbReference type="Pfam" id="PF00224"/>
    </source>
</evidence>
<keyword evidence="7 14" id="KW-0418">Kinase</keyword>
<evidence type="ECO:0000256" key="12">
    <source>
        <dbReference type="SAM" id="Coils"/>
    </source>
</evidence>
<proteinExistence type="inferred from homology"/>
<keyword evidence="11 14" id="KW-0670">Pyruvate</keyword>
<dbReference type="Proteomes" id="UP000199561">
    <property type="component" value="Unassembled WGS sequence"/>
</dbReference>
<evidence type="ECO:0000256" key="11">
    <source>
        <dbReference type="ARBA" id="ARBA00023317"/>
    </source>
</evidence>
<comment type="similarity">
    <text evidence="2">Belongs to the pyruvate kinase family.</text>
</comment>
<dbReference type="Pfam" id="PF00224">
    <property type="entry name" value="PK"/>
    <property type="match status" value="2"/>
</dbReference>
<evidence type="ECO:0000256" key="4">
    <source>
        <dbReference type="ARBA" id="ARBA00022679"/>
    </source>
</evidence>
<dbReference type="InterPro" id="IPR001697">
    <property type="entry name" value="Pyr_Knase"/>
</dbReference>
<keyword evidence="9" id="KW-0460">Magnesium</keyword>
<keyword evidence="8" id="KW-0067">ATP-binding</keyword>
<reference evidence="14 15" key="1">
    <citation type="submission" date="2016-10" db="EMBL/GenBank/DDBJ databases">
        <authorList>
            <person name="de Groot N.N."/>
        </authorList>
    </citation>
    <scope>NUCLEOTIDE SEQUENCE [LARGE SCALE GENOMIC DNA]</scope>
    <source>
        <strain evidence="14 15">Nm146</strain>
    </source>
</reference>
<dbReference type="GO" id="GO:0016301">
    <property type="term" value="F:kinase activity"/>
    <property type="evidence" value="ECO:0007669"/>
    <property type="project" value="UniProtKB-KW"/>
</dbReference>
<evidence type="ECO:0000256" key="2">
    <source>
        <dbReference type="ARBA" id="ARBA00008663"/>
    </source>
</evidence>
<evidence type="ECO:0000256" key="6">
    <source>
        <dbReference type="ARBA" id="ARBA00022741"/>
    </source>
</evidence>
<dbReference type="GO" id="GO:0005524">
    <property type="term" value="F:ATP binding"/>
    <property type="evidence" value="ECO:0007669"/>
    <property type="project" value="UniProtKB-KW"/>
</dbReference>
<dbReference type="SUPFAM" id="SSF51621">
    <property type="entry name" value="Phosphoenolpyruvate/pyruvate domain"/>
    <property type="match status" value="1"/>
</dbReference>
<dbReference type="NCBIfam" id="NF011314">
    <property type="entry name" value="PRK14725.1"/>
    <property type="match status" value="1"/>
</dbReference>
<dbReference type="Gene3D" id="2.40.33.10">
    <property type="entry name" value="PK beta-barrel domain-like"/>
    <property type="match status" value="2"/>
</dbReference>
<keyword evidence="6" id="KW-0547">Nucleotide-binding</keyword>
<dbReference type="AlphaFoldDB" id="A0A1I4MUM0"/>
<feature type="domain" description="Pyruvate kinase barrel" evidence="13">
    <location>
        <begin position="381"/>
        <end position="593"/>
    </location>
</feature>
<evidence type="ECO:0000256" key="3">
    <source>
        <dbReference type="ARBA" id="ARBA00012142"/>
    </source>
</evidence>
<evidence type="ECO:0000313" key="14">
    <source>
        <dbReference type="EMBL" id="SFM06693.1"/>
    </source>
</evidence>
<evidence type="ECO:0000313" key="15">
    <source>
        <dbReference type="Proteomes" id="UP000199561"/>
    </source>
</evidence>
<accession>A0A1I4MUM0</accession>
<feature type="coiled-coil region" evidence="12">
    <location>
        <begin position="12"/>
        <end position="39"/>
    </location>
</feature>
<dbReference type="GO" id="GO:0004743">
    <property type="term" value="F:pyruvate kinase activity"/>
    <property type="evidence" value="ECO:0007669"/>
    <property type="project" value="UniProtKB-EC"/>
</dbReference>
<feature type="domain" description="Pyruvate kinase barrel" evidence="13">
    <location>
        <begin position="143"/>
        <end position="222"/>
    </location>
</feature>
<dbReference type="InterPro" id="IPR015806">
    <property type="entry name" value="Pyrv_Knase_insert_dom_sf"/>
</dbReference>
<gene>
    <name evidence="14" type="ORF">SAMN05421880_10593</name>
</gene>
<evidence type="ECO:0000256" key="7">
    <source>
        <dbReference type="ARBA" id="ARBA00022777"/>
    </source>
</evidence>
<sequence>MNLPRQTRRAAGQEKLKAYAALLQELEALQQELISAENGSAEILSAIDARHKASAANLIHYLALRRRDVRPLQKKLAAAGLSSLGRAEAHVLSNLNAIIVLLQHALRKRVQEAPMDLTLPPVSGAGLLESNTNNLLGAPPANRRVRIMVTLPTEAVSNYPLIKEMLLAGMDCARINCAHDNEAIWSRMIAHIKQAARETGRPCQILMDLAGPKLRTGEIALGPGVIKWRPHRDVYGNLAAPARIWLHPENSSPAFSVQADACLPVKRDWLQQLKPGDKVEFADARGASRTLRIVEQAGDGYWAECNKTAYLKPGIQLNVVAKKVSSKKLQAVRACEIGALPRIPEVIRLQRGDHLLLTRELNPGRPAQLDADGHLLYPASIACPIPEIFSCAQPGERVLFDDGRIGGVIRRVNTDHLLIEIIQASDAGEKLLADKGINLPDTRLEMAGLTARDVGHLAFVVKHADIVGLSFVHYPADIALLQSHLTQLGGQHLGIVIKIETRTAFEQLPGLLLMLLRWPSVGVMSARGDLAVECGYERLAEIQEEILWLSEAAHVPVIWATQVLETLAKRGNPSRAEVTDAAMSERAECVMLNKGPHIIRAIEMLDNILQRMQAHQQKKSALLRQLHW</sequence>
<evidence type="ECO:0000256" key="1">
    <source>
        <dbReference type="ARBA" id="ARBA00004997"/>
    </source>
</evidence>
<dbReference type="InterPro" id="IPR015793">
    <property type="entry name" value="Pyrv_Knase_brl"/>
</dbReference>
<name>A0A1I4MUM0_9PROT</name>
<keyword evidence="4" id="KW-0808">Transferase</keyword>
<comment type="pathway">
    <text evidence="1">Carbohydrate degradation; glycolysis; pyruvate from D-glyceraldehyde 3-phosphate: step 5/5.</text>
</comment>
<evidence type="ECO:0000256" key="8">
    <source>
        <dbReference type="ARBA" id="ARBA00022840"/>
    </source>
</evidence>
<dbReference type="GO" id="GO:0000287">
    <property type="term" value="F:magnesium ion binding"/>
    <property type="evidence" value="ECO:0007669"/>
    <property type="project" value="InterPro"/>
</dbReference>
<dbReference type="InterPro" id="IPR011037">
    <property type="entry name" value="Pyrv_Knase-like_insert_dom_sf"/>
</dbReference>
<dbReference type="InterPro" id="IPR015813">
    <property type="entry name" value="Pyrv/PenolPyrv_kinase-like_dom"/>
</dbReference>
<evidence type="ECO:0000256" key="5">
    <source>
        <dbReference type="ARBA" id="ARBA00022723"/>
    </source>
</evidence>
<protein>
    <recommendedName>
        <fullName evidence="3">pyruvate kinase</fullName>
        <ecNumber evidence="3">2.7.1.40</ecNumber>
    </recommendedName>
</protein>
<keyword evidence="12" id="KW-0175">Coiled coil</keyword>
<dbReference type="UniPathway" id="UPA00109">
    <property type="reaction ID" value="UER00188"/>
</dbReference>
<evidence type="ECO:0000256" key="10">
    <source>
        <dbReference type="ARBA" id="ARBA00023152"/>
    </source>
</evidence>
<keyword evidence="5" id="KW-0479">Metal-binding</keyword>
<evidence type="ECO:0000256" key="9">
    <source>
        <dbReference type="ARBA" id="ARBA00022842"/>
    </source>
</evidence>
<dbReference type="EC" id="2.7.1.40" evidence="3"/>
<organism evidence="14 15">
    <name type="scientific">Nitrosomonas nitrosa</name>
    <dbReference type="NCBI Taxonomy" id="52442"/>
    <lineage>
        <taxon>Bacteria</taxon>
        <taxon>Pseudomonadati</taxon>
        <taxon>Pseudomonadota</taxon>
        <taxon>Betaproteobacteria</taxon>
        <taxon>Nitrosomonadales</taxon>
        <taxon>Nitrosomonadaceae</taxon>
        <taxon>Nitrosomonas</taxon>
    </lineage>
</organism>